<dbReference type="OrthoDB" id="3695711at2"/>
<evidence type="ECO:0000313" key="2">
    <source>
        <dbReference type="Proteomes" id="UP000199497"/>
    </source>
</evidence>
<dbReference type="Proteomes" id="UP000199497">
    <property type="component" value="Unassembled WGS sequence"/>
</dbReference>
<protein>
    <submittedName>
        <fullName evidence="1">Uncharacterized protein</fullName>
    </submittedName>
</protein>
<keyword evidence="2" id="KW-1185">Reference proteome</keyword>
<evidence type="ECO:0000313" key="1">
    <source>
        <dbReference type="EMBL" id="SDP17426.1"/>
    </source>
</evidence>
<dbReference type="EMBL" id="FNJR01000002">
    <property type="protein sequence ID" value="SDP17426.1"/>
    <property type="molecule type" value="Genomic_DNA"/>
</dbReference>
<accession>A0A1H0QL15</accession>
<dbReference type="AlphaFoldDB" id="A0A1H0QL15"/>
<reference evidence="2" key="1">
    <citation type="submission" date="2016-10" db="EMBL/GenBank/DDBJ databases">
        <authorList>
            <person name="Varghese N."/>
            <person name="Submissions S."/>
        </authorList>
    </citation>
    <scope>NUCLEOTIDE SEQUENCE [LARGE SCALE GENOMIC DNA]</scope>
    <source>
        <strain evidence="2">DSM 46732</strain>
    </source>
</reference>
<sequence>MGFLSRAKESEIGTEAQRAYDEGQARFAARLNFPMTHHGLSGEIPDWSKQIEAIERIGWCCEFFSVAQDFKGRPEAYVLFGRG</sequence>
<dbReference type="RefSeq" id="WP_092597894.1">
    <property type="nucleotide sequence ID" value="NZ_FNJR01000002.1"/>
</dbReference>
<name>A0A1H0QL15_9ACTN</name>
<proteinExistence type="predicted"/>
<gene>
    <name evidence="1" type="ORF">SAMN04487905_102264</name>
</gene>
<organism evidence="1 2">
    <name type="scientific">Actinopolyspora xinjiangensis</name>
    <dbReference type="NCBI Taxonomy" id="405564"/>
    <lineage>
        <taxon>Bacteria</taxon>
        <taxon>Bacillati</taxon>
        <taxon>Actinomycetota</taxon>
        <taxon>Actinomycetes</taxon>
        <taxon>Actinopolysporales</taxon>
        <taxon>Actinopolysporaceae</taxon>
        <taxon>Actinopolyspora</taxon>
    </lineage>
</organism>